<evidence type="ECO:0000313" key="2">
    <source>
        <dbReference type="EMBL" id="CAL4798581.1"/>
    </source>
</evidence>
<dbReference type="EMBL" id="CAMXCT020005068">
    <property type="protein sequence ID" value="CAL1164644.1"/>
    <property type="molecule type" value="Genomic_DNA"/>
</dbReference>
<dbReference type="EMBL" id="CAMXCT010005068">
    <property type="protein sequence ID" value="CAI4011269.1"/>
    <property type="molecule type" value="Genomic_DNA"/>
</dbReference>
<name>A0A9P1DLT5_9DINO</name>
<dbReference type="OrthoDB" id="410233at2759"/>
<organism evidence="1">
    <name type="scientific">Cladocopium goreaui</name>
    <dbReference type="NCBI Taxonomy" id="2562237"/>
    <lineage>
        <taxon>Eukaryota</taxon>
        <taxon>Sar</taxon>
        <taxon>Alveolata</taxon>
        <taxon>Dinophyceae</taxon>
        <taxon>Suessiales</taxon>
        <taxon>Symbiodiniaceae</taxon>
        <taxon>Cladocopium</taxon>
    </lineage>
</organism>
<proteinExistence type="predicted"/>
<sequence length="77" mass="8589">MLIPLADFLNHNMVASVRTATLAEDVQLSQSLLKLAAFFEFAEGPLPRSEVFFFQSRAHLILQGCSTIRGYQGCNAW</sequence>
<evidence type="ECO:0000313" key="1">
    <source>
        <dbReference type="EMBL" id="CAI4011269.1"/>
    </source>
</evidence>
<evidence type="ECO:0000313" key="3">
    <source>
        <dbReference type="Proteomes" id="UP001152797"/>
    </source>
</evidence>
<gene>
    <name evidence="1" type="ORF">C1SCF055_LOCUS36448</name>
</gene>
<dbReference type="AlphaFoldDB" id="A0A9P1DLT5"/>
<keyword evidence="3" id="KW-1185">Reference proteome</keyword>
<reference evidence="1" key="1">
    <citation type="submission" date="2022-10" db="EMBL/GenBank/DDBJ databases">
        <authorList>
            <person name="Chen Y."/>
            <person name="Dougan E. K."/>
            <person name="Chan C."/>
            <person name="Rhodes N."/>
            <person name="Thang M."/>
        </authorList>
    </citation>
    <scope>NUCLEOTIDE SEQUENCE</scope>
</reference>
<protein>
    <submittedName>
        <fullName evidence="1">Uncharacterized protein</fullName>
    </submittedName>
</protein>
<dbReference type="EMBL" id="CAMXCT030005068">
    <property type="protein sequence ID" value="CAL4798581.1"/>
    <property type="molecule type" value="Genomic_DNA"/>
</dbReference>
<accession>A0A9P1DLT5</accession>
<reference evidence="2 3" key="2">
    <citation type="submission" date="2024-05" db="EMBL/GenBank/DDBJ databases">
        <authorList>
            <person name="Chen Y."/>
            <person name="Shah S."/>
            <person name="Dougan E. K."/>
            <person name="Thang M."/>
            <person name="Chan C."/>
        </authorList>
    </citation>
    <scope>NUCLEOTIDE SEQUENCE [LARGE SCALE GENOMIC DNA]</scope>
</reference>
<dbReference type="Proteomes" id="UP001152797">
    <property type="component" value="Unassembled WGS sequence"/>
</dbReference>
<comment type="caution">
    <text evidence="1">The sequence shown here is derived from an EMBL/GenBank/DDBJ whole genome shotgun (WGS) entry which is preliminary data.</text>
</comment>